<gene>
    <name evidence="2" type="ORF">HH1059_02480</name>
</gene>
<dbReference type="EMBL" id="AP017372">
    <property type="protein sequence ID" value="BAU56924.1"/>
    <property type="molecule type" value="Genomic_DNA"/>
</dbReference>
<keyword evidence="3" id="KW-1185">Reference proteome</keyword>
<dbReference type="InterPro" id="IPR052340">
    <property type="entry name" value="RNase_Y/CdgJ"/>
</dbReference>
<accession>A0A0X8X7B6</accession>
<dbReference type="RefSeq" id="WP_096407387.1">
    <property type="nucleotide sequence ID" value="NZ_AP017372.2"/>
</dbReference>
<dbReference type="PANTHER" id="PTHR33525">
    <property type="match status" value="1"/>
</dbReference>
<dbReference type="AlphaFoldDB" id="A0A0X8X7B6"/>
<evidence type="ECO:0000313" key="3">
    <source>
        <dbReference type="Proteomes" id="UP000218890"/>
    </source>
</evidence>
<feature type="domain" description="HDOD" evidence="1">
    <location>
        <begin position="20"/>
        <end position="217"/>
    </location>
</feature>
<sequence length="283" mass="30835">MSDKNAQKTLETQLSSGQILPALPYVAHDIIVSTSSNDVDISHVAETLSREPGLSARVVAVANYAFFTRRETVYSLESAIMRIGMNRVRVLATSLILNKLFNTKNCPEFHLQRYWLDAISTAFAAARLAPHYCPGYSTDAAYLGGMLHSIGLPLLVHTFPSILNQALAEHNQKPETSLSHLIYQALGSDYSDAGGILLREWGLPEPIIAVAANSHSPGYAGPHAELVAVVHFTHEWLKNGYDASQIDTTLHPDQALLQRIAKSCAAEEESLAAFAELLAQSDD</sequence>
<proteinExistence type="predicted"/>
<dbReference type="Pfam" id="PF08668">
    <property type="entry name" value="HDOD"/>
    <property type="match status" value="1"/>
</dbReference>
<dbReference type="PROSITE" id="PS51833">
    <property type="entry name" value="HDOD"/>
    <property type="match status" value="1"/>
</dbReference>
<dbReference type="KEGG" id="hhk:HH1059_02480"/>
<dbReference type="Proteomes" id="UP000218890">
    <property type="component" value="Chromosome"/>
</dbReference>
<dbReference type="InterPro" id="IPR013976">
    <property type="entry name" value="HDOD"/>
</dbReference>
<dbReference type="PANTHER" id="PTHR33525:SF3">
    <property type="entry name" value="RIBONUCLEASE Y"/>
    <property type="match status" value="1"/>
</dbReference>
<dbReference type="SUPFAM" id="SSF109604">
    <property type="entry name" value="HD-domain/PDEase-like"/>
    <property type="match status" value="1"/>
</dbReference>
<organism evidence="2 3">
    <name type="scientific">Halorhodospira halochloris</name>
    <name type="common">Ectothiorhodospira halochloris</name>
    <dbReference type="NCBI Taxonomy" id="1052"/>
    <lineage>
        <taxon>Bacteria</taxon>
        <taxon>Pseudomonadati</taxon>
        <taxon>Pseudomonadota</taxon>
        <taxon>Gammaproteobacteria</taxon>
        <taxon>Chromatiales</taxon>
        <taxon>Ectothiorhodospiraceae</taxon>
        <taxon>Halorhodospira</taxon>
    </lineage>
</organism>
<protein>
    <recommendedName>
        <fullName evidence="1">HDOD domain-containing protein</fullName>
    </recommendedName>
</protein>
<name>A0A0X8X7B6_HALHR</name>
<dbReference type="Gene3D" id="1.10.3210.10">
    <property type="entry name" value="Hypothetical protein af1432"/>
    <property type="match status" value="1"/>
</dbReference>
<dbReference type="OrthoDB" id="9770715at2"/>
<evidence type="ECO:0000313" key="2">
    <source>
        <dbReference type="EMBL" id="BAU56924.1"/>
    </source>
</evidence>
<reference evidence="2" key="1">
    <citation type="submission" date="2016-02" db="EMBL/GenBank/DDBJ databases">
        <title>Halorhodospira halochloris DSM-1059 complete genome, version 2.</title>
        <authorList>
            <person name="Tsukatani Y."/>
        </authorList>
    </citation>
    <scope>NUCLEOTIDE SEQUENCE</scope>
    <source>
        <strain evidence="2">DSM 1059</strain>
    </source>
</reference>
<evidence type="ECO:0000259" key="1">
    <source>
        <dbReference type="PROSITE" id="PS51833"/>
    </source>
</evidence>